<evidence type="ECO:0000313" key="2">
    <source>
        <dbReference type="EMBL" id="PNW11961.1"/>
    </source>
</evidence>
<name>A0A3G6RI49_CHRLC</name>
<proteinExistence type="predicted"/>
<dbReference type="EMBL" id="PPEH01000009">
    <property type="protein sequence ID" value="PNW11961.1"/>
    <property type="molecule type" value="Genomic_DNA"/>
</dbReference>
<protein>
    <recommendedName>
        <fullName evidence="5">TFIIB-type zinc ribbon-containing protein</fullName>
    </recommendedName>
</protein>
<gene>
    <name evidence="2" type="ORF">C1637_19580</name>
    <name evidence="1" type="ORF">EG342_15245</name>
</gene>
<dbReference type="KEGG" id="clac:EG342_15245"/>
<reference evidence="1 4" key="2">
    <citation type="submission" date="2018-11" db="EMBL/GenBank/DDBJ databases">
        <title>Proposal to divide the Flavobacteriaceae and reorganize its genera based on Amino Acid Identity values calculated from whole genome sequences.</title>
        <authorList>
            <person name="Nicholson A.C."/>
            <person name="Gulvik C.A."/>
            <person name="Whitney A.M."/>
            <person name="Humrighouse B.W."/>
            <person name="Bell M."/>
            <person name="Holmes B."/>
            <person name="Steigerwalt A.G."/>
            <person name="Villarma A."/>
            <person name="Sheth M."/>
            <person name="Batra D."/>
            <person name="Pryor J."/>
            <person name="Bernardet J.-F."/>
            <person name="Hugo C."/>
            <person name="Kampfer P."/>
            <person name="Newman J."/>
            <person name="McQuiston J.R."/>
        </authorList>
    </citation>
    <scope>NUCLEOTIDE SEQUENCE [LARGE SCALE GENOMIC DNA]</scope>
    <source>
        <strain evidence="1 4">KC_1864</strain>
    </source>
</reference>
<dbReference type="Proteomes" id="UP000236262">
    <property type="component" value="Unassembled WGS sequence"/>
</dbReference>
<evidence type="ECO:0000313" key="3">
    <source>
        <dbReference type="Proteomes" id="UP000236262"/>
    </source>
</evidence>
<evidence type="ECO:0000313" key="1">
    <source>
        <dbReference type="EMBL" id="AZA83149.1"/>
    </source>
</evidence>
<accession>A0A3G6RI49</accession>
<dbReference type="OrthoDB" id="1149028at2"/>
<evidence type="ECO:0008006" key="5">
    <source>
        <dbReference type="Google" id="ProtNLM"/>
    </source>
</evidence>
<organism evidence="2 3">
    <name type="scientific">Chryseobacterium lactis</name>
    <dbReference type="NCBI Taxonomy" id="1241981"/>
    <lineage>
        <taxon>Bacteria</taxon>
        <taxon>Pseudomonadati</taxon>
        <taxon>Bacteroidota</taxon>
        <taxon>Flavobacteriia</taxon>
        <taxon>Flavobacteriales</taxon>
        <taxon>Weeksellaceae</taxon>
        <taxon>Chryseobacterium group</taxon>
        <taxon>Chryseobacterium</taxon>
    </lineage>
</organism>
<dbReference type="EMBL" id="CP033924">
    <property type="protein sequence ID" value="AZA83149.1"/>
    <property type="molecule type" value="Genomic_DNA"/>
</dbReference>
<dbReference type="AlphaFoldDB" id="A0A3G6RI49"/>
<reference evidence="2 3" key="1">
    <citation type="submission" date="2018-01" db="EMBL/GenBank/DDBJ databases">
        <title>Draft genome sequences of Chryseobacterium lactis NCTC11390, Chryseobacterium oncorhynchi 701B-08, and Chryseobacterium viscerum 687B-08.</title>
        <authorList>
            <person name="Jeong J.-J."/>
            <person name="Lee Y.J."/>
            <person name="Park B."/>
            <person name="Choi I.-G."/>
            <person name="Kim K.D."/>
        </authorList>
    </citation>
    <scope>NUCLEOTIDE SEQUENCE [LARGE SCALE GENOMIC DNA]</scope>
    <source>
        <strain evidence="2 3">NCTC11390</strain>
    </source>
</reference>
<keyword evidence="4" id="KW-1185">Reference proteome</keyword>
<dbReference type="Proteomes" id="UP000279972">
    <property type="component" value="Chromosome"/>
</dbReference>
<dbReference type="RefSeq" id="WP_103293348.1">
    <property type="nucleotide sequence ID" value="NZ_CP033924.1"/>
</dbReference>
<sequence length="307" mass="35072">MKILVCEMCNSTNLVKEQDVITCQSCGATFSTDKVEKTVSDETLEVTGTVKIDVSSELTNLYEIARRAKESNNNENALRYYDMILIKDPNSWEANFYVVYCKAMLCKIGEIEIGAVSVNNCIDSTLNLVKSNIADNDKQRIVIRELNMRLSSISEMLYNAAKNNYNSIDAQIRNKYTQQYINNASSCANIVYKFGDRLSVVFDDVYGDFSSAAWKVGVKMHCEYMSLLQNKKLNNDLINQYVEKIKKHDASYQAPVFNISQGACYIATAVYGSYDCSEVWILRRFRDQIKHGMENFLFRFIIKLAQL</sequence>
<evidence type="ECO:0000313" key="4">
    <source>
        <dbReference type="Proteomes" id="UP000279972"/>
    </source>
</evidence>